<name>A0AA39IRI9_9BILA</name>
<comment type="caution">
    <text evidence="1">The sequence shown here is derived from an EMBL/GenBank/DDBJ whole genome shotgun (WGS) entry which is preliminary data.</text>
</comment>
<dbReference type="AlphaFoldDB" id="A0AA39IRI9"/>
<organism evidence="1 2">
    <name type="scientific">Steinernema hermaphroditum</name>
    <dbReference type="NCBI Taxonomy" id="289476"/>
    <lineage>
        <taxon>Eukaryota</taxon>
        <taxon>Metazoa</taxon>
        <taxon>Ecdysozoa</taxon>
        <taxon>Nematoda</taxon>
        <taxon>Chromadorea</taxon>
        <taxon>Rhabditida</taxon>
        <taxon>Tylenchina</taxon>
        <taxon>Panagrolaimomorpha</taxon>
        <taxon>Strongyloidoidea</taxon>
        <taxon>Steinernematidae</taxon>
        <taxon>Steinernema</taxon>
    </lineage>
</organism>
<proteinExistence type="predicted"/>
<reference evidence="1" key="1">
    <citation type="submission" date="2023-06" db="EMBL/GenBank/DDBJ databases">
        <title>Genomic analysis of the entomopathogenic nematode Steinernema hermaphroditum.</title>
        <authorList>
            <person name="Schwarz E.M."/>
            <person name="Heppert J.K."/>
            <person name="Baniya A."/>
            <person name="Schwartz H.T."/>
            <person name="Tan C.-H."/>
            <person name="Antoshechkin I."/>
            <person name="Sternberg P.W."/>
            <person name="Goodrich-Blair H."/>
            <person name="Dillman A.R."/>
        </authorList>
    </citation>
    <scope>NUCLEOTIDE SEQUENCE</scope>
    <source>
        <strain evidence="1">PS9179</strain>
        <tissue evidence="1">Whole animal</tissue>
    </source>
</reference>
<sequence length="66" mass="7243">MEEINDFVPEAKKPRHAEAEFQGKFTDATINVKIAQPEITSGIVATIDATSEDAQLTVKIAELDKK</sequence>
<accession>A0AA39IRI9</accession>
<dbReference type="Proteomes" id="UP001175271">
    <property type="component" value="Unassembled WGS sequence"/>
</dbReference>
<gene>
    <name evidence="1" type="ORF">QR680_010788</name>
</gene>
<evidence type="ECO:0000313" key="1">
    <source>
        <dbReference type="EMBL" id="KAK0428411.1"/>
    </source>
</evidence>
<dbReference type="EMBL" id="JAUCMV010000001">
    <property type="protein sequence ID" value="KAK0428411.1"/>
    <property type="molecule type" value="Genomic_DNA"/>
</dbReference>
<evidence type="ECO:0000313" key="2">
    <source>
        <dbReference type="Proteomes" id="UP001175271"/>
    </source>
</evidence>
<keyword evidence="2" id="KW-1185">Reference proteome</keyword>
<protein>
    <submittedName>
        <fullName evidence="1">Uncharacterized protein</fullName>
    </submittedName>
</protein>